<reference evidence="4 5" key="1">
    <citation type="submission" date="2018-10" db="EMBL/GenBank/DDBJ databases">
        <title>Improved assembly of the deer mouse Peromyscus maniculatus genome.</title>
        <authorList>
            <person name="Lassance J.-M."/>
            <person name="Hoekstra H.E."/>
        </authorList>
    </citation>
    <scope>NUCLEOTIDE SEQUENCE [LARGE SCALE GENOMIC DNA]</scope>
</reference>
<keyword evidence="2" id="KW-0472">Membrane</keyword>
<feature type="compositionally biased region" description="Polar residues" evidence="1">
    <location>
        <begin position="122"/>
        <end position="143"/>
    </location>
</feature>
<feature type="compositionally biased region" description="Pro residues" evidence="1">
    <location>
        <begin position="308"/>
        <end position="326"/>
    </location>
</feature>
<name>A0A8C8TJA8_PERMB</name>
<keyword evidence="3" id="KW-0732">Signal</keyword>
<accession>A0A8C8TJA8</accession>
<dbReference type="GO" id="GO:0007608">
    <property type="term" value="P:sensory perception of smell"/>
    <property type="evidence" value="ECO:0007669"/>
    <property type="project" value="Ensembl"/>
</dbReference>
<keyword evidence="2" id="KW-0812">Transmembrane</keyword>
<evidence type="ECO:0000256" key="3">
    <source>
        <dbReference type="SAM" id="SignalP"/>
    </source>
</evidence>
<feature type="region of interest" description="Disordered" evidence="1">
    <location>
        <begin position="407"/>
        <end position="463"/>
    </location>
</feature>
<sequence length="463" mass="48768">MQHFSPFFFLLLLLFLLDGLGSKAAPSTSLPVGSDPQEIIQPSRMPVALENSTRDRPAPGFPAAAPPEPSKTPPPRPRLSGSPETPVPAQLTVTESQDALQTSPSKATLPESPEVPKPDLTAVSQSGSPGTQKPNPFKTSPSESPKAEHTDPAPTTHQDSPEIPKIPSPGPTQLLSSTARETYDPGTNRTLSSALLPTTHADPTETPQSAFFITHSTPTDIPQTQFPTTTNQNATEMAVTSALGITSGLPTQPTAAFREEATTSREPGLSPSPESPAATQIATPGLPTSDPLGTKELNIPQNSGPKGPDIPPPSARIAGPPAPPDHPNQVAPGVLQAPQKHSRGETVNTIIVVERVKETGVTLVSRPRGSISGSLCLFFAGTGMLIGIFLLLWCLYRRASRHRSFAHHRLRDSGDEPGKCLLTPEGPNGSGPRPCPDLGQPSKEHRHTPHTPPGRGLEGRLSG</sequence>
<keyword evidence="2" id="KW-1133">Transmembrane helix</keyword>
<feature type="compositionally biased region" description="Polar residues" evidence="1">
    <location>
        <begin position="91"/>
        <end position="106"/>
    </location>
</feature>
<evidence type="ECO:0000256" key="2">
    <source>
        <dbReference type="SAM" id="Phobius"/>
    </source>
</evidence>
<feature type="signal peptide" evidence="3">
    <location>
        <begin position="1"/>
        <end position="24"/>
    </location>
</feature>
<feature type="chain" id="PRO_5034547379" evidence="3">
    <location>
        <begin position="25"/>
        <end position="463"/>
    </location>
</feature>
<proteinExistence type="predicted"/>
<dbReference type="GO" id="GO:1905515">
    <property type="term" value="P:non-motile cilium assembly"/>
    <property type="evidence" value="ECO:0007669"/>
    <property type="project" value="Ensembl"/>
</dbReference>
<reference evidence="4" key="3">
    <citation type="submission" date="2025-09" db="UniProtKB">
        <authorList>
            <consortium name="Ensembl"/>
        </authorList>
    </citation>
    <scope>IDENTIFICATION</scope>
</reference>
<dbReference type="GO" id="GO:0097499">
    <property type="term" value="P:protein localization to non-motile cilium"/>
    <property type="evidence" value="ECO:0007669"/>
    <property type="project" value="Ensembl"/>
</dbReference>
<dbReference type="Proteomes" id="UP000694547">
    <property type="component" value="Chromosome 1"/>
</dbReference>
<evidence type="ECO:0000313" key="5">
    <source>
        <dbReference type="Proteomes" id="UP000694547"/>
    </source>
</evidence>
<feature type="transmembrane region" description="Helical" evidence="2">
    <location>
        <begin position="377"/>
        <end position="396"/>
    </location>
</feature>
<dbReference type="GO" id="GO:0000139">
    <property type="term" value="C:Golgi membrane"/>
    <property type="evidence" value="ECO:0007669"/>
    <property type="project" value="Ensembl"/>
</dbReference>
<feature type="compositionally biased region" description="Pro residues" evidence="1">
    <location>
        <begin position="64"/>
        <end position="77"/>
    </location>
</feature>
<reference evidence="4" key="2">
    <citation type="submission" date="2025-08" db="UniProtKB">
        <authorList>
            <consortium name="Ensembl"/>
        </authorList>
    </citation>
    <scope>IDENTIFICATION</scope>
</reference>
<organism evidence="4 5">
    <name type="scientific">Peromyscus maniculatus bairdii</name>
    <name type="common">Prairie deer mouse</name>
    <dbReference type="NCBI Taxonomy" id="230844"/>
    <lineage>
        <taxon>Eukaryota</taxon>
        <taxon>Metazoa</taxon>
        <taxon>Chordata</taxon>
        <taxon>Craniata</taxon>
        <taxon>Vertebrata</taxon>
        <taxon>Euteleostomi</taxon>
        <taxon>Mammalia</taxon>
        <taxon>Eutheria</taxon>
        <taxon>Euarchontoglires</taxon>
        <taxon>Glires</taxon>
        <taxon>Rodentia</taxon>
        <taxon>Myomorpha</taxon>
        <taxon>Muroidea</taxon>
        <taxon>Cricetidae</taxon>
        <taxon>Neotominae</taxon>
        <taxon>Peromyscus</taxon>
    </lineage>
</organism>
<evidence type="ECO:0000313" key="4">
    <source>
        <dbReference type="Ensembl" id="ENSPEMP00000013572.2"/>
    </source>
</evidence>
<dbReference type="Ensembl" id="ENSPEMT00000017815.2">
    <property type="protein sequence ID" value="ENSPEMP00000013572.2"/>
    <property type="gene ID" value="ENSPEMG00000013608.2"/>
</dbReference>
<keyword evidence="5" id="KW-1185">Reference proteome</keyword>
<evidence type="ECO:0000256" key="1">
    <source>
        <dbReference type="SAM" id="MobiDB-lite"/>
    </source>
</evidence>
<protein>
    <submittedName>
        <fullName evidence="4">Golgi-associated olfactory signaling regulator</fullName>
    </submittedName>
</protein>
<feature type="compositionally biased region" description="Polar residues" evidence="1">
    <location>
        <begin position="171"/>
        <end position="196"/>
    </location>
</feature>
<dbReference type="GeneTree" id="ENSGT00730000111841"/>
<feature type="region of interest" description="Disordered" evidence="1">
    <location>
        <begin position="25"/>
        <end position="206"/>
    </location>
</feature>
<dbReference type="AlphaFoldDB" id="A0A8C8TJA8"/>
<feature type="region of interest" description="Disordered" evidence="1">
    <location>
        <begin position="257"/>
        <end position="332"/>
    </location>
</feature>